<evidence type="ECO:0000313" key="1">
    <source>
        <dbReference type="EMBL" id="MBX33170.1"/>
    </source>
</evidence>
<protein>
    <submittedName>
        <fullName evidence="1">Intracellular protein transport protein USO1</fullName>
    </submittedName>
</protein>
<proteinExistence type="predicted"/>
<name>A0A2P2MSJ0_RHIMU</name>
<accession>A0A2P2MSJ0</accession>
<reference evidence="1" key="1">
    <citation type="submission" date="2018-02" db="EMBL/GenBank/DDBJ databases">
        <title>Rhizophora mucronata_Transcriptome.</title>
        <authorList>
            <person name="Meera S.P."/>
            <person name="Sreeshan A."/>
            <person name="Augustine A."/>
        </authorList>
    </citation>
    <scope>NUCLEOTIDE SEQUENCE</scope>
    <source>
        <tissue evidence="1">Leaf</tissue>
    </source>
</reference>
<dbReference type="AlphaFoldDB" id="A0A2P2MSJ0"/>
<sequence length="52" mass="5692">MSTSSWFNCMVKLSVLADDSMALSSSFFLRRSSSSSLPLDMSSSSEIWAFSS</sequence>
<dbReference type="EMBL" id="GGEC01052686">
    <property type="protein sequence ID" value="MBX33170.1"/>
    <property type="molecule type" value="Transcribed_RNA"/>
</dbReference>
<organism evidence="1">
    <name type="scientific">Rhizophora mucronata</name>
    <name type="common">Asiatic mangrove</name>
    <dbReference type="NCBI Taxonomy" id="61149"/>
    <lineage>
        <taxon>Eukaryota</taxon>
        <taxon>Viridiplantae</taxon>
        <taxon>Streptophyta</taxon>
        <taxon>Embryophyta</taxon>
        <taxon>Tracheophyta</taxon>
        <taxon>Spermatophyta</taxon>
        <taxon>Magnoliopsida</taxon>
        <taxon>eudicotyledons</taxon>
        <taxon>Gunneridae</taxon>
        <taxon>Pentapetalae</taxon>
        <taxon>rosids</taxon>
        <taxon>fabids</taxon>
        <taxon>Malpighiales</taxon>
        <taxon>Rhizophoraceae</taxon>
        <taxon>Rhizophora</taxon>
    </lineage>
</organism>